<gene>
    <name evidence="1" type="ORF">FB45DRAFT_930311</name>
</gene>
<dbReference type="PANTHER" id="PTHR36166">
    <property type="entry name" value="CHROMOSOME 9, WHOLE GENOME SHOTGUN SEQUENCE"/>
    <property type="match status" value="1"/>
</dbReference>
<dbReference type="Proteomes" id="UP001221142">
    <property type="component" value="Unassembled WGS sequence"/>
</dbReference>
<evidence type="ECO:0000313" key="1">
    <source>
        <dbReference type="EMBL" id="KAJ7619282.1"/>
    </source>
</evidence>
<organism evidence="1 2">
    <name type="scientific">Roridomyces roridus</name>
    <dbReference type="NCBI Taxonomy" id="1738132"/>
    <lineage>
        <taxon>Eukaryota</taxon>
        <taxon>Fungi</taxon>
        <taxon>Dikarya</taxon>
        <taxon>Basidiomycota</taxon>
        <taxon>Agaricomycotina</taxon>
        <taxon>Agaricomycetes</taxon>
        <taxon>Agaricomycetidae</taxon>
        <taxon>Agaricales</taxon>
        <taxon>Marasmiineae</taxon>
        <taxon>Mycenaceae</taxon>
        <taxon>Roridomyces</taxon>
    </lineage>
</organism>
<name>A0AAD7BES4_9AGAR</name>
<keyword evidence="2" id="KW-1185">Reference proteome</keyword>
<dbReference type="SUPFAM" id="SSF55961">
    <property type="entry name" value="Bet v1-like"/>
    <property type="match status" value="1"/>
</dbReference>
<dbReference type="EMBL" id="JARKIF010000018">
    <property type="protein sequence ID" value="KAJ7619282.1"/>
    <property type="molecule type" value="Genomic_DNA"/>
</dbReference>
<evidence type="ECO:0008006" key="3">
    <source>
        <dbReference type="Google" id="ProtNLM"/>
    </source>
</evidence>
<dbReference type="CDD" id="cd07822">
    <property type="entry name" value="SRPBCC_4"/>
    <property type="match status" value="1"/>
</dbReference>
<dbReference type="InterPro" id="IPR019587">
    <property type="entry name" value="Polyketide_cyclase/dehydratase"/>
</dbReference>
<dbReference type="AlphaFoldDB" id="A0AAD7BES4"/>
<dbReference type="Gene3D" id="3.30.530.20">
    <property type="match status" value="1"/>
</dbReference>
<proteinExistence type="predicted"/>
<accession>A0AAD7BES4</accession>
<dbReference type="PANTHER" id="PTHR36166:SF1">
    <property type="entry name" value="SRPBCC DOMAIN-CONTAINING PROTEIN"/>
    <property type="match status" value="1"/>
</dbReference>
<protein>
    <recommendedName>
        <fullName evidence="3">SRPBCC domain-containing protein</fullName>
    </recommendedName>
</protein>
<dbReference type="InterPro" id="IPR023393">
    <property type="entry name" value="START-like_dom_sf"/>
</dbReference>
<reference evidence="1" key="1">
    <citation type="submission" date="2023-03" db="EMBL/GenBank/DDBJ databases">
        <title>Massive genome expansion in bonnet fungi (Mycena s.s.) driven by repeated elements and novel gene families across ecological guilds.</title>
        <authorList>
            <consortium name="Lawrence Berkeley National Laboratory"/>
            <person name="Harder C.B."/>
            <person name="Miyauchi S."/>
            <person name="Viragh M."/>
            <person name="Kuo A."/>
            <person name="Thoen E."/>
            <person name="Andreopoulos B."/>
            <person name="Lu D."/>
            <person name="Skrede I."/>
            <person name="Drula E."/>
            <person name="Henrissat B."/>
            <person name="Morin E."/>
            <person name="Kohler A."/>
            <person name="Barry K."/>
            <person name="LaButti K."/>
            <person name="Morin E."/>
            <person name="Salamov A."/>
            <person name="Lipzen A."/>
            <person name="Mereny Z."/>
            <person name="Hegedus B."/>
            <person name="Baldrian P."/>
            <person name="Stursova M."/>
            <person name="Weitz H."/>
            <person name="Taylor A."/>
            <person name="Grigoriev I.V."/>
            <person name="Nagy L.G."/>
            <person name="Martin F."/>
            <person name="Kauserud H."/>
        </authorList>
    </citation>
    <scope>NUCLEOTIDE SEQUENCE</scope>
    <source>
        <strain evidence="1">9284</strain>
    </source>
</reference>
<dbReference type="Pfam" id="PF10604">
    <property type="entry name" value="Polyketide_cyc2"/>
    <property type="match status" value="1"/>
</dbReference>
<comment type="caution">
    <text evidence="1">The sequence shown here is derived from an EMBL/GenBank/DDBJ whole genome shotgun (WGS) entry which is preliminary data.</text>
</comment>
<sequence length="183" mass="20518">MPTSKIPSLKPGVFTVSDSILIDAPIEKVWEVLMDFGRYHEWNAFVRGQTLITPTGTPLPSQTPTAGLRMRVSPVHLPPTMGEPGWGQSHSTVVRITTVDEEGYRAAWVTEGSDVFRWMLDCERWQVLTTENEEGRTRTKYESVEVFRGPVAYVVWMFTGGNLRKGVRAMAEGLKRHAEGLVA</sequence>
<evidence type="ECO:0000313" key="2">
    <source>
        <dbReference type="Proteomes" id="UP001221142"/>
    </source>
</evidence>